<evidence type="ECO:0000256" key="2">
    <source>
        <dbReference type="ARBA" id="ARBA00010050"/>
    </source>
</evidence>
<gene>
    <name evidence="8" type="ORF">DM01DRAFT_1366292</name>
</gene>
<comment type="caution">
    <text evidence="8">The sequence shown here is derived from an EMBL/GenBank/DDBJ whole genome shotgun (WGS) entry which is preliminary data.</text>
</comment>
<dbReference type="FunFam" id="1.25.40.10:FF:000049">
    <property type="entry name" value="Alpha-soluble NSF attachment protein-like"/>
    <property type="match status" value="1"/>
</dbReference>
<evidence type="ECO:0000256" key="7">
    <source>
        <dbReference type="RuleBase" id="RU367013"/>
    </source>
</evidence>
<dbReference type="EMBL" id="MCGT01000007">
    <property type="protein sequence ID" value="ORX58083.1"/>
    <property type="molecule type" value="Genomic_DNA"/>
</dbReference>
<dbReference type="PANTHER" id="PTHR13768:SF8">
    <property type="entry name" value="ALPHA-SOLUBLE NSF ATTACHMENT PROTEIN"/>
    <property type="match status" value="1"/>
</dbReference>
<proteinExistence type="inferred from homology"/>
<dbReference type="Proteomes" id="UP000242146">
    <property type="component" value="Unassembled WGS sequence"/>
</dbReference>
<organism evidence="8 9">
    <name type="scientific">Hesseltinella vesiculosa</name>
    <dbReference type="NCBI Taxonomy" id="101127"/>
    <lineage>
        <taxon>Eukaryota</taxon>
        <taxon>Fungi</taxon>
        <taxon>Fungi incertae sedis</taxon>
        <taxon>Mucoromycota</taxon>
        <taxon>Mucoromycotina</taxon>
        <taxon>Mucoromycetes</taxon>
        <taxon>Mucorales</taxon>
        <taxon>Cunninghamellaceae</taxon>
        <taxon>Hesseltinella</taxon>
    </lineage>
</organism>
<comment type="subcellular location">
    <subcellularLocation>
        <location evidence="1 7">Membrane</location>
        <topology evidence="1 7">Peripheral membrane protein</topology>
    </subcellularLocation>
</comment>
<accession>A0A1X2GNN1</accession>
<keyword evidence="4 7" id="KW-0931">ER-Golgi transport</keyword>
<keyword evidence="3 7" id="KW-0813">Transport</keyword>
<sequence length="288" mass="32251">MSSEQQAKDLIAQAQKKLNSWSFFGPSNKFEDAAEIYERAANMFKMAQQWRQAGDAYTEAAQLYEKCGSSALYDGAKALENAAKAYKRQDPNRAAQSLTRAIQLSQSCGQLRMAAKQVEELAAMYEGELDNPKAAFEAYNQAAELFMADDSRAMANKCLLKVGQIAAELEMYDVAIEKFEQVAAVSVDDSLTKWSVKEYLFKAGLCHLATDDIAKTEQALKNYCTLDLSFDSTREYALLKGVFEAYEAGDLGQFQTLVYDFDKLSRLDSWKTAILLKIKNALDTRDLR</sequence>
<dbReference type="PRINTS" id="PR00448">
    <property type="entry name" value="NSFATTACHMNT"/>
</dbReference>
<dbReference type="AlphaFoldDB" id="A0A1X2GNN1"/>
<reference evidence="8 9" key="1">
    <citation type="submission" date="2016-07" db="EMBL/GenBank/DDBJ databases">
        <title>Pervasive Adenine N6-methylation of Active Genes in Fungi.</title>
        <authorList>
            <consortium name="DOE Joint Genome Institute"/>
            <person name="Mondo S.J."/>
            <person name="Dannebaum R.O."/>
            <person name="Kuo R.C."/>
            <person name="Labutti K."/>
            <person name="Haridas S."/>
            <person name="Kuo A."/>
            <person name="Salamov A."/>
            <person name="Ahrendt S.R."/>
            <person name="Lipzen A."/>
            <person name="Sullivan W."/>
            <person name="Andreopoulos W.B."/>
            <person name="Clum A."/>
            <person name="Lindquist E."/>
            <person name="Daum C."/>
            <person name="Ramamoorthy G.K."/>
            <person name="Gryganskyi A."/>
            <person name="Culley D."/>
            <person name="Magnuson J.K."/>
            <person name="James T.Y."/>
            <person name="O'Malley M.A."/>
            <person name="Stajich J.E."/>
            <person name="Spatafora J.W."/>
            <person name="Visel A."/>
            <person name="Grigoriev I.V."/>
        </authorList>
    </citation>
    <scope>NUCLEOTIDE SEQUENCE [LARGE SCALE GENOMIC DNA]</scope>
    <source>
        <strain evidence="8 9">NRRL 3301</strain>
    </source>
</reference>
<dbReference type="PANTHER" id="PTHR13768">
    <property type="entry name" value="SOLUBLE NSF ATTACHMENT PROTEIN SNAP"/>
    <property type="match status" value="1"/>
</dbReference>
<comment type="function">
    <text evidence="7">Required for vesicular transport between the endoplasmic reticulum and the Golgi apparatus.</text>
</comment>
<dbReference type="InterPro" id="IPR000744">
    <property type="entry name" value="NSF_attach"/>
</dbReference>
<keyword evidence="9" id="KW-1185">Reference proteome</keyword>
<evidence type="ECO:0000256" key="5">
    <source>
        <dbReference type="ARBA" id="ARBA00022927"/>
    </source>
</evidence>
<evidence type="ECO:0000313" key="8">
    <source>
        <dbReference type="EMBL" id="ORX58083.1"/>
    </source>
</evidence>
<dbReference type="GO" id="GO:0006886">
    <property type="term" value="P:intracellular protein transport"/>
    <property type="evidence" value="ECO:0007669"/>
    <property type="project" value="UniProtKB-UniRule"/>
</dbReference>
<evidence type="ECO:0000313" key="9">
    <source>
        <dbReference type="Proteomes" id="UP000242146"/>
    </source>
</evidence>
<name>A0A1X2GNN1_9FUNG</name>
<dbReference type="GO" id="GO:0031201">
    <property type="term" value="C:SNARE complex"/>
    <property type="evidence" value="ECO:0007669"/>
    <property type="project" value="TreeGrafter"/>
</dbReference>
<evidence type="ECO:0000256" key="1">
    <source>
        <dbReference type="ARBA" id="ARBA00004170"/>
    </source>
</evidence>
<evidence type="ECO:0000256" key="4">
    <source>
        <dbReference type="ARBA" id="ARBA00022892"/>
    </source>
</evidence>
<dbReference type="Pfam" id="PF14938">
    <property type="entry name" value="SNAP"/>
    <property type="match status" value="1"/>
</dbReference>
<evidence type="ECO:0000256" key="3">
    <source>
        <dbReference type="ARBA" id="ARBA00022448"/>
    </source>
</evidence>
<comment type="similarity">
    <text evidence="2 7">Belongs to the SNAP family.</text>
</comment>
<keyword evidence="5 7" id="KW-0653">Protein transport</keyword>
<evidence type="ECO:0000256" key="6">
    <source>
        <dbReference type="ARBA" id="ARBA00023136"/>
    </source>
</evidence>
<dbReference type="InterPro" id="IPR011990">
    <property type="entry name" value="TPR-like_helical_dom_sf"/>
</dbReference>
<dbReference type="GO" id="GO:0005774">
    <property type="term" value="C:vacuolar membrane"/>
    <property type="evidence" value="ECO:0007669"/>
    <property type="project" value="TreeGrafter"/>
</dbReference>
<dbReference type="STRING" id="101127.A0A1X2GNN1"/>
<protein>
    <submittedName>
        <fullName evidence="8">TPR-like protein</fullName>
    </submittedName>
</protein>
<dbReference type="GO" id="GO:0005483">
    <property type="term" value="F:soluble NSF attachment protein activity"/>
    <property type="evidence" value="ECO:0007669"/>
    <property type="project" value="TreeGrafter"/>
</dbReference>
<dbReference type="SUPFAM" id="SSF48452">
    <property type="entry name" value="TPR-like"/>
    <property type="match status" value="1"/>
</dbReference>
<dbReference type="CDD" id="cd15832">
    <property type="entry name" value="SNAP"/>
    <property type="match status" value="1"/>
</dbReference>
<dbReference type="GO" id="GO:0019905">
    <property type="term" value="F:syntaxin binding"/>
    <property type="evidence" value="ECO:0007669"/>
    <property type="project" value="TreeGrafter"/>
</dbReference>
<dbReference type="OrthoDB" id="9984275at2759"/>
<dbReference type="GO" id="GO:0035494">
    <property type="term" value="P:SNARE complex disassembly"/>
    <property type="evidence" value="ECO:0007669"/>
    <property type="project" value="TreeGrafter"/>
</dbReference>
<dbReference type="Gene3D" id="1.25.40.10">
    <property type="entry name" value="Tetratricopeptide repeat domain"/>
    <property type="match status" value="1"/>
</dbReference>
<keyword evidence="6 7" id="KW-0472">Membrane</keyword>